<reference evidence="6 7" key="1">
    <citation type="submission" date="2016-06" db="EMBL/GenBank/DDBJ databases">
        <title>Evolution of pathogenesis and genome organization in the Tremellales.</title>
        <authorList>
            <person name="Cuomo C."/>
            <person name="Litvintseva A."/>
            <person name="Heitman J."/>
            <person name="Chen Y."/>
            <person name="Sun S."/>
            <person name="Springer D."/>
            <person name="Dromer F."/>
            <person name="Young S."/>
            <person name="Zeng Q."/>
            <person name="Chapman S."/>
            <person name="Gujja S."/>
            <person name="Saif S."/>
            <person name="Birren B."/>
        </authorList>
    </citation>
    <scope>NUCLEOTIDE SEQUENCE [LARGE SCALE GENOMIC DNA]</scope>
    <source>
        <strain evidence="6 7">CBS 6039</strain>
    </source>
</reference>
<keyword evidence="1 4" id="KW-0963">Cytoplasm</keyword>
<dbReference type="GO" id="GO:0016282">
    <property type="term" value="C:eukaryotic 43S preinitiation complex"/>
    <property type="evidence" value="ECO:0007669"/>
    <property type="project" value="UniProtKB-UniRule"/>
</dbReference>
<dbReference type="OrthoDB" id="20381at2759"/>
<comment type="function">
    <text evidence="4">Component of the eukaryotic translation initiation factor 3 (eIF-3) complex, which is involved in protein synthesis of a specialized repertoire of mRNAs and, together with other initiation factors, stimulates binding of mRNA and methionyl-tRNAi to the 40S ribosome. The eIF-3 complex specifically targets and initiates translation of a subset of mRNAs involved in cell proliferation.</text>
</comment>
<dbReference type="GO" id="GO:0001732">
    <property type="term" value="P:formation of cytoplasmic translation initiation complex"/>
    <property type="evidence" value="ECO:0007669"/>
    <property type="project" value="UniProtKB-UniRule"/>
</dbReference>
<dbReference type="RefSeq" id="XP_018993945.1">
    <property type="nucleotide sequence ID" value="XM_019138508.1"/>
</dbReference>
<protein>
    <recommendedName>
        <fullName evidence="4">Eukaryotic translation initiation factor 3 subunit J</fullName>
        <shortName evidence="4">eIF3j</shortName>
    </recommendedName>
    <alternativeName>
        <fullName evidence="4">Eukaryotic translation initiation factor 3 30 kDa subunit homolog</fullName>
        <shortName evidence="4">eIF-3 30 kDa subunit homolog</shortName>
    </alternativeName>
</protein>
<dbReference type="HAMAP" id="MF_03009">
    <property type="entry name" value="eIF3j"/>
    <property type="match status" value="1"/>
</dbReference>
<evidence type="ECO:0000256" key="1">
    <source>
        <dbReference type="ARBA" id="ARBA00022490"/>
    </source>
</evidence>
<keyword evidence="2 4" id="KW-0396">Initiation factor</keyword>
<feature type="compositionally biased region" description="Polar residues" evidence="5">
    <location>
        <begin position="189"/>
        <end position="203"/>
    </location>
</feature>
<dbReference type="PANTHER" id="PTHR21681">
    <property type="entry name" value="EUKARYOTIC TRANSLATION INITIATION FACTOR 3 SUBUNIT J"/>
    <property type="match status" value="1"/>
</dbReference>
<dbReference type="STRING" id="1295533.A0A1E3HRA9"/>
<dbReference type="Proteomes" id="UP000094065">
    <property type="component" value="Unassembled WGS sequence"/>
</dbReference>
<dbReference type="GO" id="GO:0005852">
    <property type="term" value="C:eukaryotic translation initiation factor 3 complex"/>
    <property type="evidence" value="ECO:0007669"/>
    <property type="project" value="UniProtKB-UniRule"/>
</dbReference>
<evidence type="ECO:0000256" key="4">
    <source>
        <dbReference type="HAMAP-Rule" id="MF_03009"/>
    </source>
</evidence>
<dbReference type="GeneID" id="30155736"/>
<dbReference type="InterPro" id="IPR023194">
    <property type="entry name" value="eIF3-like_dom_sf"/>
</dbReference>
<accession>A0A1E3HRA9</accession>
<dbReference type="EMBL" id="AWGJ01000006">
    <property type="protein sequence ID" value="ODN78899.1"/>
    <property type="molecule type" value="Genomic_DNA"/>
</dbReference>
<feature type="compositionally biased region" description="Low complexity" evidence="5">
    <location>
        <begin position="11"/>
        <end position="22"/>
    </location>
</feature>
<gene>
    <name evidence="4" type="primary">HCR1</name>
    <name evidence="6" type="ORF">L202_04427</name>
</gene>
<feature type="compositionally biased region" description="Acidic residues" evidence="5">
    <location>
        <begin position="33"/>
        <end position="46"/>
    </location>
</feature>
<comment type="caution">
    <text evidence="6">The sequence shown here is derived from an EMBL/GenBank/DDBJ whole genome shotgun (WGS) entry which is preliminary data.</text>
</comment>
<dbReference type="Pfam" id="PF08597">
    <property type="entry name" value="eIF3_subunit"/>
    <property type="match status" value="1"/>
</dbReference>
<feature type="compositionally biased region" description="Acidic residues" evidence="5">
    <location>
        <begin position="1"/>
        <end position="10"/>
    </location>
</feature>
<dbReference type="Gene3D" id="1.10.246.60">
    <property type="entry name" value="Eukaryotic translation initiation factor 3 like domains"/>
    <property type="match status" value="1"/>
</dbReference>
<keyword evidence="3 4" id="KW-0648">Protein biosynthesis</keyword>
<feature type="compositionally biased region" description="Basic and acidic residues" evidence="5">
    <location>
        <begin position="70"/>
        <end position="83"/>
    </location>
</feature>
<name>A0A1E3HRA9_9TREE</name>
<evidence type="ECO:0000256" key="3">
    <source>
        <dbReference type="ARBA" id="ARBA00022917"/>
    </source>
</evidence>
<evidence type="ECO:0000256" key="5">
    <source>
        <dbReference type="SAM" id="MobiDB-lite"/>
    </source>
</evidence>
<feature type="region of interest" description="Disordered" evidence="5">
    <location>
        <begin position="189"/>
        <end position="235"/>
    </location>
</feature>
<evidence type="ECO:0000313" key="7">
    <source>
        <dbReference type="Proteomes" id="UP000094065"/>
    </source>
</evidence>
<evidence type="ECO:0000256" key="2">
    <source>
        <dbReference type="ARBA" id="ARBA00022540"/>
    </source>
</evidence>
<comment type="subunit">
    <text evidence="4">Component of the eukaryotic translation initiation factor 3 (eIF-3) complex.</text>
</comment>
<dbReference type="GO" id="GO:0033290">
    <property type="term" value="C:eukaryotic 48S preinitiation complex"/>
    <property type="evidence" value="ECO:0007669"/>
    <property type="project" value="UniProtKB-UniRule"/>
</dbReference>
<sequence length="248" mass="26934">MSDDDWDVDDVAPAAAPAVALPPKVPAKKWADEDADDKSDDDWDKSDDEKPAPKAAAVPPPKKKGTLKQKLAEKERLAKEAKAKGVSVDDDDLMDHMTEQDRRRLAREKEQEADLAVASDLMGGLDVGDSSDDLKAVLNSRPSTKDDFTKLSQQVYAAILKKHETNPLFSHFVEQLAKDACAPLTAVQTRKVSSGLSVLGNTKQQEERDSKGGKKKASAKPKLGAATKTAGRDDMEAYDDVLADDDFM</sequence>
<dbReference type="AlphaFoldDB" id="A0A1E3HRA9"/>
<evidence type="ECO:0000313" key="6">
    <source>
        <dbReference type="EMBL" id="ODN78899.1"/>
    </source>
</evidence>
<keyword evidence="7" id="KW-1185">Reference proteome</keyword>
<dbReference type="PANTHER" id="PTHR21681:SF0">
    <property type="entry name" value="EUKARYOTIC TRANSLATION INITIATION FACTOR 3 SUBUNIT J"/>
    <property type="match status" value="1"/>
</dbReference>
<organism evidence="6 7">
    <name type="scientific">Cryptococcus amylolentus CBS 6039</name>
    <dbReference type="NCBI Taxonomy" id="1295533"/>
    <lineage>
        <taxon>Eukaryota</taxon>
        <taxon>Fungi</taxon>
        <taxon>Dikarya</taxon>
        <taxon>Basidiomycota</taxon>
        <taxon>Agaricomycotina</taxon>
        <taxon>Tremellomycetes</taxon>
        <taxon>Tremellales</taxon>
        <taxon>Cryptococcaceae</taxon>
        <taxon>Cryptococcus</taxon>
    </lineage>
</organism>
<comment type="similarity">
    <text evidence="4">Belongs to the eIF-3 subunit J family.</text>
</comment>
<dbReference type="GO" id="GO:0003743">
    <property type="term" value="F:translation initiation factor activity"/>
    <property type="evidence" value="ECO:0007669"/>
    <property type="project" value="UniProtKB-UniRule"/>
</dbReference>
<proteinExistence type="inferred from homology"/>
<feature type="region of interest" description="Disordered" evidence="5">
    <location>
        <begin position="1"/>
        <end position="98"/>
    </location>
</feature>
<comment type="subcellular location">
    <subcellularLocation>
        <location evidence="4">Cytoplasm</location>
    </subcellularLocation>
</comment>
<dbReference type="InterPro" id="IPR013906">
    <property type="entry name" value="eIF3j"/>
</dbReference>